<evidence type="ECO:0000259" key="1">
    <source>
        <dbReference type="Pfam" id="PF06527"/>
    </source>
</evidence>
<organism evidence="2 3">
    <name type="scientific">Burkholderia cepacia</name>
    <name type="common">Pseudomonas cepacia</name>
    <dbReference type="NCBI Taxonomy" id="292"/>
    <lineage>
        <taxon>Bacteria</taxon>
        <taxon>Pseudomonadati</taxon>
        <taxon>Pseudomonadota</taxon>
        <taxon>Betaproteobacteria</taxon>
        <taxon>Burkholderiales</taxon>
        <taxon>Burkholderiaceae</taxon>
        <taxon>Burkholderia</taxon>
        <taxon>Burkholderia cepacia complex</taxon>
    </lineage>
</organism>
<dbReference type="AlphaFoldDB" id="A0A2S8HXZ3"/>
<dbReference type="InterPro" id="IPR009492">
    <property type="entry name" value="TniQ"/>
</dbReference>
<reference evidence="2 3" key="1">
    <citation type="submission" date="2018-02" db="EMBL/GenBank/DDBJ databases">
        <title>Draft genome sequencing of Burkholderia cepacia Y14-15.</title>
        <authorList>
            <person name="Zheng B.-X."/>
        </authorList>
    </citation>
    <scope>NUCLEOTIDE SEQUENCE [LARGE SCALE GENOMIC DNA]</scope>
    <source>
        <strain evidence="2 3">Y14-15</strain>
    </source>
</reference>
<evidence type="ECO:0000313" key="2">
    <source>
        <dbReference type="EMBL" id="PQP07309.1"/>
    </source>
</evidence>
<dbReference type="Pfam" id="PF06527">
    <property type="entry name" value="TniQ"/>
    <property type="match status" value="1"/>
</dbReference>
<sequence>MLLTDLRPWPVAPRPFDEEAFGSWLGRIASRYALSISQLWETSQPGRFPALTNAGWILFAPLPEDTLKIFATLARVEIGHLVRIQTPSDWMTDRAQLPYCFRCLVVNPVDVTAPRWKQRWLDPDIKVCEEHGDDLEHIPASMPRQAKNMDRLLSNISKYRRRRSEALWYRRYWRN</sequence>
<protein>
    <recommendedName>
        <fullName evidence="1">TniQ domain-containing protein</fullName>
    </recommendedName>
</protein>
<feature type="domain" description="TniQ" evidence="1">
    <location>
        <begin position="10"/>
        <end position="132"/>
    </location>
</feature>
<gene>
    <name evidence="2" type="ORF">C5615_37915</name>
</gene>
<name>A0A2S8HXZ3_BURCE</name>
<proteinExistence type="predicted"/>
<dbReference type="EMBL" id="PUIQ01000118">
    <property type="protein sequence ID" value="PQP07309.1"/>
    <property type="molecule type" value="Genomic_DNA"/>
</dbReference>
<accession>A0A2S8HXZ3</accession>
<comment type="caution">
    <text evidence="2">The sequence shown here is derived from an EMBL/GenBank/DDBJ whole genome shotgun (WGS) entry which is preliminary data.</text>
</comment>
<dbReference type="Proteomes" id="UP000238206">
    <property type="component" value="Unassembled WGS sequence"/>
</dbReference>
<evidence type="ECO:0000313" key="3">
    <source>
        <dbReference type="Proteomes" id="UP000238206"/>
    </source>
</evidence>